<name>A0A4Q9QEA3_9APHY</name>
<gene>
    <name evidence="2" type="ORF">BD310DRAFT_838923</name>
</gene>
<organism evidence="2 3">
    <name type="scientific">Dichomitus squalens</name>
    <dbReference type="NCBI Taxonomy" id="114155"/>
    <lineage>
        <taxon>Eukaryota</taxon>
        <taxon>Fungi</taxon>
        <taxon>Dikarya</taxon>
        <taxon>Basidiomycota</taxon>
        <taxon>Agaricomycotina</taxon>
        <taxon>Agaricomycetes</taxon>
        <taxon>Polyporales</taxon>
        <taxon>Polyporaceae</taxon>
        <taxon>Dichomitus</taxon>
    </lineage>
</organism>
<reference evidence="2 3" key="1">
    <citation type="submission" date="2019-01" db="EMBL/GenBank/DDBJ databases">
        <title>Draft genome sequences of three monokaryotic isolates of the white-rot basidiomycete fungus Dichomitus squalens.</title>
        <authorList>
            <consortium name="DOE Joint Genome Institute"/>
            <person name="Lopez S.C."/>
            <person name="Andreopoulos B."/>
            <person name="Pangilinan J."/>
            <person name="Lipzen A."/>
            <person name="Riley R."/>
            <person name="Ahrendt S."/>
            <person name="Ng V."/>
            <person name="Barry K."/>
            <person name="Daum C."/>
            <person name="Grigoriev I.V."/>
            <person name="Hilden K.S."/>
            <person name="Makela M.R."/>
            <person name="de Vries R.P."/>
        </authorList>
    </citation>
    <scope>NUCLEOTIDE SEQUENCE [LARGE SCALE GENOMIC DNA]</scope>
    <source>
        <strain evidence="2 3">CBS 464.89</strain>
    </source>
</reference>
<evidence type="ECO:0000313" key="3">
    <source>
        <dbReference type="Proteomes" id="UP000292082"/>
    </source>
</evidence>
<dbReference type="Proteomes" id="UP000292082">
    <property type="component" value="Unassembled WGS sequence"/>
</dbReference>
<accession>A0A4Q9QEA3</accession>
<evidence type="ECO:0000313" key="2">
    <source>
        <dbReference type="EMBL" id="TBU65104.1"/>
    </source>
</evidence>
<feature type="transmembrane region" description="Helical" evidence="1">
    <location>
        <begin position="432"/>
        <end position="455"/>
    </location>
</feature>
<protein>
    <recommendedName>
        <fullName evidence="4">WW domain-containing protein</fullName>
    </recommendedName>
</protein>
<sequence>MSNDVPSSEASQAVFQSNSLSDLECPPTYSTDGLLVPMAPAQNRRYARIAFATPAYIKIPRGLHSALLSPEPQYLGVGWVAHFNPEGTQYYVNATKRLVTDDPIDHPDIWAKISAWILRLDTLIETDGMTLPDDYEIFLTVATDDDGCKYYFVDHTTQTVFWIEEIDPERHELELPPVCSVAHLRFALQEQYWVHNEYFPHRQVPQRLRTELVDIFRQGRADQLTSENSTFPYSAQQCKHYLQVIDVDTECNEYMTWTLARLWGTISRHKFSTFFGEDYAKISREQKRYDRPAKQRTLAVKLCSALLFNMPRERSAQMDLLSLDDLTYVMHWRDFAIDLLHGWRESSYLAVGLALIGTVSTVQRTNPISAAMGSISIVLSLSGLATSAVLLQWYAGADKFTAGTVANHLARVQLPRLGYEPIAQAYCLPRALVAWSMMFLAAHILSAVVDIYGLIIRSPAILLALLVAGGLLHVNSILRSAFDSPVVLDHPSDVRMLDAFKGVRSFLWHLKQALPKAFHIPQSA</sequence>
<dbReference type="AlphaFoldDB" id="A0A4Q9QEA3"/>
<keyword evidence="1" id="KW-1133">Transmembrane helix</keyword>
<keyword evidence="3" id="KW-1185">Reference proteome</keyword>
<evidence type="ECO:0000256" key="1">
    <source>
        <dbReference type="SAM" id="Phobius"/>
    </source>
</evidence>
<dbReference type="EMBL" id="ML145085">
    <property type="protein sequence ID" value="TBU65104.1"/>
    <property type="molecule type" value="Genomic_DNA"/>
</dbReference>
<evidence type="ECO:0008006" key="4">
    <source>
        <dbReference type="Google" id="ProtNLM"/>
    </source>
</evidence>
<proteinExistence type="predicted"/>
<feature type="transmembrane region" description="Helical" evidence="1">
    <location>
        <begin position="461"/>
        <end position="478"/>
    </location>
</feature>
<keyword evidence="1" id="KW-0812">Transmembrane</keyword>
<keyword evidence="1" id="KW-0472">Membrane</keyword>
<feature type="transmembrane region" description="Helical" evidence="1">
    <location>
        <begin position="370"/>
        <end position="391"/>
    </location>
</feature>